<keyword evidence="2" id="KW-1185">Reference proteome</keyword>
<evidence type="ECO:0000313" key="1">
    <source>
        <dbReference type="EMBL" id="CEH19262.1"/>
    </source>
</evidence>
<evidence type="ECO:0000313" key="2">
    <source>
        <dbReference type="Proteomes" id="UP000054845"/>
    </source>
</evidence>
<reference evidence="1 2" key="1">
    <citation type="submission" date="2014-09" db="EMBL/GenBank/DDBJ databases">
        <authorList>
            <person name="Magalhaes I.L.F."/>
            <person name="Oliveira U."/>
            <person name="Santos F.R."/>
            <person name="Vidigal T.H.D.A."/>
            <person name="Brescovit A.D."/>
            <person name="Santos A.J."/>
        </authorList>
    </citation>
    <scope>NUCLEOTIDE SEQUENCE [LARGE SCALE GENOMIC DNA]</scope>
</reference>
<name>A0A0P1BQR5_9BASI</name>
<proteinExistence type="predicted"/>
<organism evidence="1 2">
    <name type="scientific">Ceraceosorus bombacis</name>
    <dbReference type="NCBI Taxonomy" id="401625"/>
    <lineage>
        <taxon>Eukaryota</taxon>
        <taxon>Fungi</taxon>
        <taxon>Dikarya</taxon>
        <taxon>Basidiomycota</taxon>
        <taxon>Ustilaginomycotina</taxon>
        <taxon>Exobasidiomycetes</taxon>
        <taxon>Ceraceosorales</taxon>
        <taxon>Ceraceosoraceae</taxon>
        <taxon>Ceraceosorus</taxon>
    </lineage>
</organism>
<accession>A0A0P1BQR5</accession>
<dbReference type="EMBL" id="CCYA01000290">
    <property type="protein sequence ID" value="CEH19262.1"/>
    <property type="molecule type" value="Genomic_DNA"/>
</dbReference>
<dbReference type="AlphaFoldDB" id="A0A0P1BQR5"/>
<sequence length="118" mass="12637">MVRRGPHMFGSGTTSKAGDPGTFVFFIRIGSALTRVHLGEGRGKIETVMLQLYSLYSIRCMRAREAGGLNALDPLCDSKFGSTLPRPCGCGCELRSTIYVSLLGLVNDQQAPSLALAV</sequence>
<protein>
    <submittedName>
        <fullName evidence="1">Uncharacterized protein</fullName>
    </submittedName>
</protein>
<dbReference type="Proteomes" id="UP000054845">
    <property type="component" value="Unassembled WGS sequence"/>
</dbReference>